<protein>
    <submittedName>
        <fullName evidence="1">Uncharacterized protein</fullName>
    </submittedName>
</protein>
<reference evidence="1 2" key="1">
    <citation type="journal article" date="2020" name="Phytopathology">
        <title>Genome Sequence Resources of Colletotrichum truncatum, C. plurivorum, C. musicola, and C. sojae: Four Species Pathogenic to Soybean (Glycine max).</title>
        <authorList>
            <person name="Rogerio F."/>
            <person name="Boufleur T.R."/>
            <person name="Ciampi-Guillardi M."/>
            <person name="Sukno S.A."/>
            <person name="Thon M.R."/>
            <person name="Massola Junior N.S."/>
            <person name="Baroncelli R."/>
        </authorList>
    </citation>
    <scope>NUCLEOTIDE SEQUENCE [LARGE SCALE GENOMIC DNA]</scope>
    <source>
        <strain evidence="1 2">LFN0009</strain>
    </source>
</reference>
<gene>
    <name evidence="1" type="ORF">CSOJ01_03980</name>
</gene>
<accession>A0A8H6N016</accession>
<comment type="caution">
    <text evidence="1">The sequence shown here is derived from an EMBL/GenBank/DDBJ whole genome shotgun (WGS) entry which is preliminary data.</text>
</comment>
<evidence type="ECO:0000313" key="1">
    <source>
        <dbReference type="EMBL" id="KAF6814578.1"/>
    </source>
</evidence>
<dbReference type="Proteomes" id="UP000652219">
    <property type="component" value="Unassembled WGS sequence"/>
</dbReference>
<evidence type="ECO:0000313" key="2">
    <source>
        <dbReference type="Proteomes" id="UP000652219"/>
    </source>
</evidence>
<proteinExistence type="predicted"/>
<dbReference type="AlphaFoldDB" id="A0A8H6N016"/>
<name>A0A8H6N016_9PEZI</name>
<sequence>MLLQSLEHQARPLGAVAAGAIGVTAVHQEQQHIACDNDAAAAASTTRNMAIRSLPTLPTYVPGRRGQQGVKGRNSTATANTITPVRFADAQAAASKRLPVIIGVSVAMLHFPLPHPFPLPLPNLPAPGPDGLQGAIVHHTLNPFLTLLHPLFRPSSFSSACLSPLPDQACSKSSQQAGKEQHALLSHATAPHPHHVCRLLVPPFLFSILVRSPPDKLGRTLQSVDQPQTMPCSCFAKVWKERRETVDMEGLRRTP</sequence>
<organism evidence="1 2">
    <name type="scientific">Colletotrichum sojae</name>
    <dbReference type="NCBI Taxonomy" id="2175907"/>
    <lineage>
        <taxon>Eukaryota</taxon>
        <taxon>Fungi</taxon>
        <taxon>Dikarya</taxon>
        <taxon>Ascomycota</taxon>
        <taxon>Pezizomycotina</taxon>
        <taxon>Sordariomycetes</taxon>
        <taxon>Hypocreomycetidae</taxon>
        <taxon>Glomerellales</taxon>
        <taxon>Glomerellaceae</taxon>
        <taxon>Colletotrichum</taxon>
        <taxon>Colletotrichum orchidearum species complex</taxon>
    </lineage>
</organism>
<dbReference type="EMBL" id="WIGN01000042">
    <property type="protein sequence ID" value="KAF6814578.1"/>
    <property type="molecule type" value="Genomic_DNA"/>
</dbReference>
<keyword evidence="2" id="KW-1185">Reference proteome</keyword>